<feature type="region of interest" description="Disordered" evidence="1">
    <location>
        <begin position="185"/>
        <end position="213"/>
    </location>
</feature>
<evidence type="ECO:0000256" key="1">
    <source>
        <dbReference type="SAM" id="MobiDB-lite"/>
    </source>
</evidence>
<feature type="compositionally biased region" description="Low complexity" evidence="1">
    <location>
        <begin position="315"/>
        <end position="359"/>
    </location>
</feature>
<sequence>MHTRTSHLNWSTGAPFTRRVALSTQCPLAKQLCRAGSGQSARGIEVELANGFKASFPETGSGLLWARSTGLKVWDGAKVLSQLLLRPTMNDVVAPAFQGKPREENSRCSSSSSSSQSADGRLLSLEDQTVVELGAGLGLCSVAAAHKGAQVLATDGDADLVRLLKKNLAFNNGEVALTAEDLRERRRQTAGEAGQRPPSNSRGGSVSTKGRFRHPPRASLLRWGQEQAVAELKAQLLKDKEPRHQASQAAIAAGSPISAQQQQQQQQRQLPQQQPPQSSLSTSSSGDDEESEEQDGEESSSSEGEEEGEEEEESSSSSSSSSSEEQQQQLTQPLDQAPQQQEQQLQQQPAQSGLSSSSSGDDDESEEEEEEGSSSSSEEGQQQHTQPPEQAPQQQQQQQQQQPH</sequence>
<dbReference type="SUPFAM" id="SSF53335">
    <property type="entry name" value="S-adenosyl-L-methionine-dependent methyltransferases"/>
    <property type="match status" value="1"/>
</dbReference>
<dbReference type="AlphaFoldDB" id="A0A7S3VSN0"/>
<dbReference type="InterPro" id="IPR019410">
    <property type="entry name" value="Methyltransf_16"/>
</dbReference>
<name>A0A7S3VSN0_DUNTE</name>
<accession>A0A7S3VSN0</accession>
<gene>
    <name evidence="2" type="ORF">DTER00134_LOCUS19274</name>
</gene>
<dbReference type="CDD" id="cd02440">
    <property type="entry name" value="AdoMet_MTases"/>
    <property type="match status" value="1"/>
</dbReference>
<feature type="compositionally biased region" description="Acidic residues" evidence="1">
    <location>
        <begin position="360"/>
        <end position="372"/>
    </location>
</feature>
<reference evidence="2" key="1">
    <citation type="submission" date="2021-01" db="EMBL/GenBank/DDBJ databases">
        <authorList>
            <person name="Corre E."/>
            <person name="Pelletier E."/>
            <person name="Niang G."/>
            <person name="Scheremetjew M."/>
            <person name="Finn R."/>
            <person name="Kale V."/>
            <person name="Holt S."/>
            <person name="Cochrane G."/>
            <person name="Meng A."/>
            <person name="Brown T."/>
            <person name="Cohen L."/>
        </authorList>
    </citation>
    <scope>NUCLEOTIDE SEQUENCE</scope>
    <source>
        <strain evidence="2">CCMP1320</strain>
    </source>
</reference>
<feature type="region of interest" description="Disordered" evidence="1">
    <location>
        <begin position="97"/>
        <end position="119"/>
    </location>
</feature>
<feature type="compositionally biased region" description="Low complexity" evidence="1">
    <location>
        <begin position="373"/>
        <end position="404"/>
    </location>
</feature>
<feature type="compositionally biased region" description="Polar residues" evidence="1">
    <location>
        <begin position="197"/>
        <end position="208"/>
    </location>
</feature>
<evidence type="ECO:0000313" key="2">
    <source>
        <dbReference type="EMBL" id="CAE0504201.1"/>
    </source>
</evidence>
<dbReference type="InterPro" id="IPR029063">
    <property type="entry name" value="SAM-dependent_MTases_sf"/>
</dbReference>
<feature type="region of interest" description="Disordered" evidence="1">
    <location>
        <begin position="240"/>
        <end position="404"/>
    </location>
</feature>
<proteinExistence type="predicted"/>
<feature type="compositionally biased region" description="Low complexity" evidence="1">
    <location>
        <begin position="245"/>
        <end position="285"/>
    </location>
</feature>
<feature type="compositionally biased region" description="Acidic residues" evidence="1">
    <location>
        <begin position="286"/>
        <end position="314"/>
    </location>
</feature>
<feature type="compositionally biased region" description="Low complexity" evidence="1">
    <location>
        <begin position="107"/>
        <end position="117"/>
    </location>
</feature>
<dbReference type="PANTHER" id="PTHR14614">
    <property type="entry name" value="HEPATOCELLULAR CARCINOMA-ASSOCIATED ANTIGEN"/>
    <property type="match status" value="1"/>
</dbReference>
<dbReference type="EMBL" id="HBIP01031725">
    <property type="protein sequence ID" value="CAE0504201.1"/>
    <property type="molecule type" value="Transcribed_RNA"/>
</dbReference>
<evidence type="ECO:0008006" key="3">
    <source>
        <dbReference type="Google" id="ProtNLM"/>
    </source>
</evidence>
<protein>
    <recommendedName>
        <fullName evidence="3">Calmodulin-lysine N-methyltransferase</fullName>
    </recommendedName>
</protein>
<dbReference type="Pfam" id="PF10294">
    <property type="entry name" value="Methyltransf_16"/>
    <property type="match status" value="1"/>
</dbReference>
<organism evidence="2">
    <name type="scientific">Dunaliella tertiolecta</name>
    <name type="common">Green alga</name>
    <dbReference type="NCBI Taxonomy" id="3047"/>
    <lineage>
        <taxon>Eukaryota</taxon>
        <taxon>Viridiplantae</taxon>
        <taxon>Chlorophyta</taxon>
        <taxon>core chlorophytes</taxon>
        <taxon>Chlorophyceae</taxon>
        <taxon>CS clade</taxon>
        <taxon>Chlamydomonadales</taxon>
        <taxon>Dunaliellaceae</taxon>
        <taxon>Dunaliella</taxon>
    </lineage>
</organism>
<dbReference type="Gene3D" id="3.40.50.150">
    <property type="entry name" value="Vaccinia Virus protein VP39"/>
    <property type="match status" value="1"/>
</dbReference>